<dbReference type="RefSeq" id="WP_072966812.1">
    <property type="nucleotide sequence ID" value="NZ_FRAJ01000009.1"/>
</dbReference>
<feature type="transmembrane region" description="Helical" evidence="6">
    <location>
        <begin position="40"/>
        <end position="56"/>
    </location>
</feature>
<feature type="transmembrane region" description="Helical" evidence="6">
    <location>
        <begin position="12"/>
        <end position="34"/>
    </location>
</feature>
<keyword evidence="3 6" id="KW-1133">Transmembrane helix</keyword>
<comment type="subcellular location">
    <subcellularLocation>
        <location evidence="1">Membrane</location>
        <topology evidence="1">Multi-pass membrane protein</topology>
    </subcellularLocation>
</comment>
<feature type="transmembrane region" description="Helical" evidence="6">
    <location>
        <begin position="68"/>
        <end position="86"/>
    </location>
</feature>
<dbReference type="GO" id="GO:0016020">
    <property type="term" value="C:membrane"/>
    <property type="evidence" value="ECO:0007669"/>
    <property type="project" value="UniProtKB-SubCell"/>
</dbReference>
<dbReference type="InterPro" id="IPR051533">
    <property type="entry name" value="WaaL-like"/>
</dbReference>
<evidence type="ECO:0000256" key="6">
    <source>
        <dbReference type="SAM" id="Phobius"/>
    </source>
</evidence>
<sequence length="968" mass="112416">MSSTTIQKNSIIEKLIFVTLCILLFYPPFFRGLFFQKELLITHIITFAVFTIWLISKFKNKDFRLFNSLADLLALGIVLMYFISTFYGVNKRLAVAEFLKYANYFAIYLMVRYFAQKDSKNSKIIINTLLLSGVVVSIIGIGSAIGTFNYNGAFVGGRINSTFQYPNTLASYLIALYILAIGLIQIEKKEKKKYLYISMANIYIFTFIPTLSRGMWLLTPIVLLLYFVLIPNIKKIQTIIYYITTIFPALFFSSLFIKYLQQKNVFILWLMVIFSIAVSLFIFTMYQKFFREKIFVSYRAVTIIILSITIAIALFSVLALNLTQPLELSNIGSEKNTWKAIDRPVRNVLKNKEYRLESDVEIKISDNKPYAGRIIVYSISDKGKTEKLAYVDIKESGKIALNFKTKENTEFIKVRFLNYYKDTKVKFLNASIYDNSTNKKIKNLKLKYKFIPEKVISRFYAINSNERSVKGRINFYKDGLKVAKDYFLLGAGGGAWQTLYFKYQSYMYWTTQAHNYFLQLWIETGIIGLLIYIGLIVILILHFIISLKKLEEDNKILQIAVNIGWISILAHSIIDFDLSLGAMSILLWCLYGLSYQRKLSTEKNKIKSNTTKYISTAVAVLLLFTSWSLHLGQIYADEAVKLAENKKIIDSMKSFEKASKYDPFTSNYLVDLSTVYSVLARKDKVYIKKACEAVDKAVKLDSYNSKILMKAGEVYLNTGDFNKGIEYIEKAVKLQPMNIKNYRNQGQIYLAVLKYFLKTKDEKNIEYIIAKIEDMLKFLKDTNKISAQPLGYDKGLNLLLQKLEYVIDNKDNFEVLKDIDKIVMYNKFNWDLDRNNLPDKSWIVNRKNGQFKLDYTDKGSIVLQNDGRDYGYLMLYDLNLEKDKEYVFKINYKSNLNPSDFDIYLYDYTKKTKVIARFENLEKQDKFAVKEFNFKISDNIEKGKQRLGIIHRGNGGKIEIKDILIKEK</sequence>
<dbReference type="Proteomes" id="UP000184082">
    <property type="component" value="Unassembled WGS sequence"/>
</dbReference>
<evidence type="ECO:0000256" key="1">
    <source>
        <dbReference type="ARBA" id="ARBA00004141"/>
    </source>
</evidence>
<feature type="transmembrane region" description="Helical" evidence="6">
    <location>
        <begin position="98"/>
        <end position="115"/>
    </location>
</feature>
<gene>
    <name evidence="8" type="ORF">SAMN02745883_01330</name>
</gene>
<name>A0A1M6PVG3_9FIRM</name>
<keyword evidence="5" id="KW-0802">TPR repeat</keyword>
<feature type="transmembrane region" description="Helical" evidence="6">
    <location>
        <begin position="556"/>
        <end position="574"/>
    </location>
</feature>
<dbReference type="AlphaFoldDB" id="A0A1M6PVG3"/>
<feature type="repeat" description="TPR" evidence="5">
    <location>
        <begin position="705"/>
        <end position="738"/>
    </location>
</feature>
<dbReference type="Pfam" id="PF04932">
    <property type="entry name" value="Wzy_C"/>
    <property type="match status" value="1"/>
</dbReference>
<feature type="transmembrane region" description="Helical" evidence="6">
    <location>
        <begin position="169"/>
        <end position="186"/>
    </location>
</feature>
<feature type="transmembrane region" description="Helical" evidence="6">
    <location>
        <begin position="520"/>
        <end position="544"/>
    </location>
</feature>
<evidence type="ECO:0000256" key="4">
    <source>
        <dbReference type="ARBA" id="ARBA00023136"/>
    </source>
</evidence>
<dbReference type="PROSITE" id="PS50005">
    <property type="entry name" value="TPR"/>
    <property type="match status" value="1"/>
</dbReference>
<dbReference type="PANTHER" id="PTHR37422">
    <property type="entry name" value="TEICHURONIC ACID BIOSYNTHESIS PROTEIN TUAE"/>
    <property type="match status" value="1"/>
</dbReference>
<feature type="transmembrane region" description="Helical" evidence="6">
    <location>
        <begin position="298"/>
        <end position="320"/>
    </location>
</feature>
<dbReference type="EMBL" id="FRAJ01000009">
    <property type="protein sequence ID" value="SHK11945.1"/>
    <property type="molecule type" value="Genomic_DNA"/>
</dbReference>
<dbReference type="PROSITE" id="PS50293">
    <property type="entry name" value="TPR_REGION"/>
    <property type="match status" value="1"/>
</dbReference>
<feature type="transmembrane region" description="Helical" evidence="6">
    <location>
        <begin position="240"/>
        <end position="260"/>
    </location>
</feature>
<accession>A0A1M6PVG3</accession>
<keyword evidence="9" id="KW-1185">Reference proteome</keyword>
<proteinExistence type="predicted"/>
<dbReference type="PANTHER" id="PTHR37422:SF17">
    <property type="entry name" value="O-ANTIGEN LIGASE"/>
    <property type="match status" value="1"/>
</dbReference>
<keyword evidence="2 6" id="KW-0812">Transmembrane</keyword>
<reference evidence="8 9" key="1">
    <citation type="submission" date="2016-11" db="EMBL/GenBank/DDBJ databases">
        <authorList>
            <person name="Jaros S."/>
            <person name="Januszkiewicz K."/>
            <person name="Wedrychowicz H."/>
        </authorList>
    </citation>
    <scope>NUCLEOTIDE SEQUENCE [LARGE SCALE GENOMIC DNA]</scope>
    <source>
        <strain evidence="8 9">DSM 14501</strain>
    </source>
</reference>
<dbReference type="InterPro" id="IPR011990">
    <property type="entry name" value="TPR-like_helical_dom_sf"/>
</dbReference>
<dbReference type="Pfam" id="PF13181">
    <property type="entry name" value="TPR_8"/>
    <property type="match status" value="1"/>
</dbReference>
<protein>
    <submittedName>
        <fullName evidence="8">Tetratricopeptide repeat-containing protein</fullName>
    </submittedName>
</protein>
<dbReference type="Gene3D" id="1.25.40.10">
    <property type="entry name" value="Tetratricopeptide repeat domain"/>
    <property type="match status" value="1"/>
</dbReference>
<feature type="transmembrane region" description="Helical" evidence="6">
    <location>
        <begin position="266"/>
        <end position="286"/>
    </location>
</feature>
<keyword evidence="4 6" id="KW-0472">Membrane</keyword>
<evidence type="ECO:0000313" key="9">
    <source>
        <dbReference type="Proteomes" id="UP000184082"/>
    </source>
</evidence>
<dbReference type="SMART" id="SM00028">
    <property type="entry name" value="TPR"/>
    <property type="match status" value="2"/>
</dbReference>
<dbReference type="InterPro" id="IPR007016">
    <property type="entry name" value="O-antigen_ligase-rel_domated"/>
</dbReference>
<dbReference type="InterPro" id="IPR019734">
    <property type="entry name" value="TPR_rpt"/>
</dbReference>
<dbReference type="SUPFAM" id="SSF48452">
    <property type="entry name" value="TPR-like"/>
    <property type="match status" value="1"/>
</dbReference>
<evidence type="ECO:0000313" key="8">
    <source>
        <dbReference type="EMBL" id="SHK11945.1"/>
    </source>
</evidence>
<evidence type="ECO:0000256" key="5">
    <source>
        <dbReference type="PROSITE-ProRule" id="PRU00339"/>
    </source>
</evidence>
<organism evidence="8 9">
    <name type="scientific">Caminicella sporogenes DSM 14501</name>
    <dbReference type="NCBI Taxonomy" id="1121266"/>
    <lineage>
        <taxon>Bacteria</taxon>
        <taxon>Bacillati</taxon>
        <taxon>Bacillota</taxon>
        <taxon>Clostridia</taxon>
        <taxon>Peptostreptococcales</taxon>
        <taxon>Caminicellaceae</taxon>
        <taxon>Caminicella</taxon>
    </lineage>
</organism>
<feature type="transmembrane region" description="Helical" evidence="6">
    <location>
        <begin position="193"/>
        <end position="209"/>
    </location>
</feature>
<evidence type="ECO:0000256" key="3">
    <source>
        <dbReference type="ARBA" id="ARBA00022989"/>
    </source>
</evidence>
<feature type="domain" description="O-antigen ligase-related" evidence="7">
    <location>
        <begin position="463"/>
        <end position="533"/>
    </location>
</feature>
<feature type="transmembrane region" description="Helical" evidence="6">
    <location>
        <begin position="124"/>
        <end position="149"/>
    </location>
</feature>
<feature type="transmembrane region" description="Helical" evidence="6">
    <location>
        <begin position="617"/>
        <end position="636"/>
    </location>
</feature>
<dbReference type="STRING" id="1121266.SAMN02745883_01330"/>
<evidence type="ECO:0000259" key="7">
    <source>
        <dbReference type="Pfam" id="PF04932"/>
    </source>
</evidence>
<evidence type="ECO:0000256" key="2">
    <source>
        <dbReference type="ARBA" id="ARBA00022692"/>
    </source>
</evidence>
<feature type="transmembrane region" description="Helical" evidence="6">
    <location>
        <begin position="580"/>
        <end position="596"/>
    </location>
</feature>